<proteinExistence type="predicted"/>
<keyword evidence="4" id="KW-0479">Metal-binding</keyword>
<dbReference type="InterPro" id="IPR050069">
    <property type="entry name" value="Urease_subunit"/>
</dbReference>
<evidence type="ECO:0000259" key="8">
    <source>
        <dbReference type="PROSITE" id="PS51368"/>
    </source>
</evidence>
<dbReference type="STRING" id="10195.A0A3M7T6L3"/>
<dbReference type="GO" id="GO:0035550">
    <property type="term" value="C:urease complex"/>
    <property type="evidence" value="ECO:0007669"/>
    <property type="project" value="InterPro"/>
</dbReference>
<dbReference type="InterPro" id="IPR032466">
    <property type="entry name" value="Metal_Hydrolase"/>
</dbReference>
<dbReference type="Pfam" id="PF01979">
    <property type="entry name" value="Amidohydro_1"/>
    <property type="match status" value="1"/>
</dbReference>
<keyword evidence="10" id="KW-1185">Reference proteome</keyword>
<dbReference type="Gene3D" id="3.30.280.10">
    <property type="entry name" value="Urease, gamma-like subunit"/>
    <property type="match status" value="1"/>
</dbReference>
<dbReference type="PRINTS" id="PR01752">
    <property type="entry name" value="UREASE"/>
</dbReference>
<keyword evidence="5 9" id="KW-0378">Hydrolase</keyword>
<dbReference type="Pfam" id="PF00699">
    <property type="entry name" value="Urease_beta"/>
    <property type="match status" value="1"/>
</dbReference>
<dbReference type="EMBL" id="REGN01000222">
    <property type="protein sequence ID" value="RNA43460.1"/>
    <property type="molecule type" value="Genomic_DNA"/>
</dbReference>
<dbReference type="UniPathway" id="UPA00258">
    <property type="reaction ID" value="UER00370"/>
</dbReference>
<dbReference type="SUPFAM" id="SSF54111">
    <property type="entry name" value="Urease, gamma-subunit"/>
    <property type="match status" value="1"/>
</dbReference>
<dbReference type="GO" id="GO:0016151">
    <property type="term" value="F:nickel cation binding"/>
    <property type="evidence" value="ECO:0007669"/>
    <property type="project" value="InterPro"/>
</dbReference>
<evidence type="ECO:0000313" key="10">
    <source>
        <dbReference type="Proteomes" id="UP000276133"/>
    </source>
</evidence>
<accession>A0A3M7T6L3</accession>
<dbReference type="AlphaFoldDB" id="A0A3M7T6L3"/>
<dbReference type="NCBIfam" id="TIGR00193">
    <property type="entry name" value="urease_gam"/>
    <property type="match status" value="1"/>
</dbReference>
<evidence type="ECO:0000256" key="7">
    <source>
        <dbReference type="SAM" id="MobiDB-lite"/>
    </source>
</evidence>
<dbReference type="CDD" id="cd00390">
    <property type="entry name" value="Urease_gamma"/>
    <property type="match status" value="1"/>
</dbReference>
<gene>
    <name evidence="9" type="ORF">BpHYR1_028362</name>
</gene>
<dbReference type="OrthoDB" id="1708534at2759"/>
<evidence type="ECO:0000256" key="6">
    <source>
        <dbReference type="PROSITE-ProRule" id="PRU00700"/>
    </source>
</evidence>
<evidence type="ECO:0000256" key="1">
    <source>
        <dbReference type="ARBA" id="ARBA00004897"/>
    </source>
</evidence>
<dbReference type="SUPFAM" id="SSF51278">
    <property type="entry name" value="Urease, beta-subunit"/>
    <property type="match status" value="1"/>
</dbReference>
<comment type="caution">
    <text evidence="9">The sequence shown here is derived from an EMBL/GenBank/DDBJ whole genome shotgun (WGS) entry which is preliminary data.</text>
</comment>
<organism evidence="9 10">
    <name type="scientific">Brachionus plicatilis</name>
    <name type="common">Marine rotifer</name>
    <name type="synonym">Brachionus muelleri</name>
    <dbReference type="NCBI Taxonomy" id="10195"/>
    <lineage>
        <taxon>Eukaryota</taxon>
        <taxon>Metazoa</taxon>
        <taxon>Spiralia</taxon>
        <taxon>Gnathifera</taxon>
        <taxon>Rotifera</taxon>
        <taxon>Eurotatoria</taxon>
        <taxon>Monogononta</taxon>
        <taxon>Pseudotrocha</taxon>
        <taxon>Ploima</taxon>
        <taxon>Brachionidae</taxon>
        <taxon>Brachionus</taxon>
    </lineage>
</organism>
<keyword evidence="3" id="KW-0533">Nickel</keyword>
<dbReference type="InterPro" id="IPR011612">
    <property type="entry name" value="Urease_alpha_N_dom"/>
</dbReference>
<dbReference type="GO" id="GO:0043419">
    <property type="term" value="P:urea catabolic process"/>
    <property type="evidence" value="ECO:0007669"/>
    <property type="project" value="UniProtKB-UniPathway"/>
</dbReference>
<reference evidence="9 10" key="1">
    <citation type="journal article" date="2018" name="Sci. Rep.">
        <title>Genomic signatures of local adaptation to the degree of environmental predictability in rotifers.</title>
        <authorList>
            <person name="Franch-Gras L."/>
            <person name="Hahn C."/>
            <person name="Garcia-Roger E.M."/>
            <person name="Carmona M.J."/>
            <person name="Serra M."/>
            <person name="Gomez A."/>
        </authorList>
    </citation>
    <scope>NUCLEOTIDE SEQUENCE [LARGE SCALE GENOMIC DNA]</scope>
    <source>
        <strain evidence="9">HYR1</strain>
    </source>
</reference>
<dbReference type="InterPro" id="IPR006680">
    <property type="entry name" value="Amidohydro-rel"/>
</dbReference>
<feature type="region of interest" description="Disordered" evidence="7">
    <location>
        <begin position="150"/>
        <end position="174"/>
    </location>
</feature>
<dbReference type="PANTHER" id="PTHR33569:SF1">
    <property type="entry name" value="UREASE"/>
    <property type="match status" value="1"/>
</dbReference>
<dbReference type="InterPro" id="IPR036463">
    <property type="entry name" value="Urease_gamma_sf"/>
</dbReference>
<dbReference type="Gene3D" id="2.30.40.10">
    <property type="entry name" value="Urease, subunit C, domain 1"/>
    <property type="match status" value="1"/>
</dbReference>
<feature type="compositionally biased region" description="Acidic residues" evidence="7">
    <location>
        <begin position="164"/>
        <end position="174"/>
    </location>
</feature>
<dbReference type="InterPro" id="IPR002019">
    <property type="entry name" value="Urease_beta-like"/>
</dbReference>
<evidence type="ECO:0000256" key="2">
    <source>
        <dbReference type="ARBA" id="ARBA00012934"/>
    </source>
</evidence>
<dbReference type="Proteomes" id="UP000276133">
    <property type="component" value="Unassembled WGS sequence"/>
</dbReference>
<comment type="pathway">
    <text evidence="1">Nitrogen metabolism; urea degradation; CO(2) and NH(3) from urea (urease route): step 1/1.</text>
</comment>
<evidence type="ECO:0000256" key="5">
    <source>
        <dbReference type="ARBA" id="ARBA00022801"/>
    </source>
</evidence>
<dbReference type="EC" id="3.5.1.5" evidence="2"/>
<dbReference type="PROSITE" id="PS51368">
    <property type="entry name" value="UREASE_3"/>
    <property type="match status" value="1"/>
</dbReference>
<dbReference type="InterPro" id="IPR017951">
    <property type="entry name" value="Urease_asu_c"/>
</dbReference>
<dbReference type="Gene3D" id="2.10.150.10">
    <property type="entry name" value="Urease, beta subunit"/>
    <property type="match status" value="1"/>
</dbReference>
<dbReference type="SUPFAM" id="SSF51556">
    <property type="entry name" value="Metallo-dependent hydrolases"/>
    <property type="match status" value="1"/>
</dbReference>
<dbReference type="InterPro" id="IPR002026">
    <property type="entry name" value="Urease_gamma/gamma-beta_su"/>
</dbReference>
<evidence type="ECO:0000313" key="9">
    <source>
        <dbReference type="EMBL" id="RNA43460.1"/>
    </source>
</evidence>
<dbReference type="Gene3D" id="3.20.20.140">
    <property type="entry name" value="Metal-dependent hydrolases"/>
    <property type="match status" value="2"/>
</dbReference>
<dbReference type="GO" id="GO:0009039">
    <property type="term" value="F:urease activity"/>
    <property type="evidence" value="ECO:0007669"/>
    <property type="project" value="UniProtKB-EC"/>
</dbReference>
<dbReference type="Pfam" id="PF00547">
    <property type="entry name" value="Urease_gamma"/>
    <property type="match status" value="1"/>
</dbReference>
<protein>
    <recommendedName>
        <fullName evidence="2">urease</fullName>
        <ecNumber evidence="2">3.5.1.5</ecNumber>
    </recommendedName>
</protein>
<evidence type="ECO:0000256" key="3">
    <source>
        <dbReference type="ARBA" id="ARBA00022596"/>
    </source>
</evidence>
<dbReference type="InterPro" id="IPR005848">
    <property type="entry name" value="Urease_asu"/>
</dbReference>
<dbReference type="SUPFAM" id="SSF51338">
    <property type="entry name" value="Composite domain of metallo-dependent hydrolases"/>
    <property type="match status" value="1"/>
</dbReference>
<evidence type="ECO:0000256" key="4">
    <source>
        <dbReference type="ARBA" id="ARBA00022723"/>
    </source>
</evidence>
<dbReference type="InterPro" id="IPR036461">
    <property type="entry name" value="Urease_betasu_sf"/>
</dbReference>
<comment type="caution">
    <text evidence="6">Lacks conserved residue(s) required for the propagation of feature annotation.</text>
</comment>
<sequence>MRLTEREIDCLLIHNAGFLAQKRLSRGIQLNYPESIALISAQILEFARDGQSFEEVTEKAKQIVGRKMVQSGVSKMLKELSVEATFSEGLKNVFVKDPICTEYGNIELALYGSYLPIPNSFNFESKNETDIQMKEANGDFSAEEMHPGHIIPFKSDNSPKETLDEGEIDENQNMNNDDEILSDFIEINKEKGQVSLLSVTNPSNELIKIGSHFNLIEANKALQFDRNLAFGKRLNIPSGDWIEFEPKTTKIVPIIKIAGLKVIKGGNYLVDGKINDDLLKKTLKKLNKKSFANKHQEEIKINEENQLMIDKYSKIPREIYIKKYGPTRGDKIKLADTNLVIEIEKDFTIYGDELTFGIGKNLREGLGQSVSMRNDIALDTVITNVVVIDSVSGIFKADIGIKDGMIHGVGKAGNPHTMDITAGMIVGAGTDIICGEGLIITAGAIDVGSSFFQSKSSLLSALGSGITTIFGGGTGSFESSSTNCTPGPNNIKYMIQSTDELPINFGFYAKANSSSSKSNETSSFDFPKEIEDQLVSGAMGLRLSEYWGATPAAIDSCLRVADFHDVLAIVDIDTLHETYGNDYLISLIKNRVAGIAFNSSLFKSDFINEILTQVNMIGISALSESDNYELEKYLHDLGIISMVSSSSFSSNKRSKSMIENLINKTWQVASTMKKMEKIEPRNDNQRVKRYLAKYTINPAVFCGCSHAVGSIEVNKMADLVLWRPEFFATRPEIVIKGGQIVSSELNSFERTNQVLGVCGKSPCANSVVFISKASYEIGATNTYGICKHVEPIRDCRSLNRIQSMFPANFCPRISYSSAHAKGILNYIEHETQQSKQLLPLRPELQQADLRRRLTMEAVYGSCYTLTLENNCCLDLFNTWSGDGAAISAIIKESKPSNSGALDP</sequence>
<dbReference type="InterPro" id="IPR011059">
    <property type="entry name" value="Metal-dep_hydrolase_composite"/>
</dbReference>
<dbReference type="PANTHER" id="PTHR33569">
    <property type="entry name" value="UREASE"/>
    <property type="match status" value="1"/>
</dbReference>
<name>A0A3M7T6L3_BRAPC</name>
<feature type="domain" description="Urease" evidence="8">
    <location>
        <begin position="452"/>
        <end position="847"/>
    </location>
</feature>
<dbReference type="Pfam" id="PF00449">
    <property type="entry name" value="Urease_alpha"/>
    <property type="match status" value="1"/>
</dbReference>